<reference evidence="1 2" key="1">
    <citation type="journal article" date="2012" name="Int. J. Syst. Evol. Microbiol.">
        <title>Vibrio caribbeanicus sp. nov., isolated from the marine sponge Scleritoderma cyanea.</title>
        <authorList>
            <person name="Hoffmann M."/>
            <person name="Monday S.R."/>
            <person name="Allard M.W."/>
            <person name="Strain E.A."/>
            <person name="Whittaker P."/>
            <person name="Naum M."/>
            <person name="McCarthy P.J."/>
            <person name="Lopez J.V."/>
            <person name="Fischer M."/>
            <person name="Brown E.W."/>
        </authorList>
    </citation>
    <scope>NUCLEOTIDE SEQUENCE [LARGE SCALE GENOMIC DNA]</scope>
    <source>
        <strain evidence="1 2">ATCC 19109</strain>
    </source>
</reference>
<dbReference type="EMBL" id="AFWI01000214">
    <property type="protein sequence ID" value="EGU47080.1"/>
    <property type="molecule type" value="Genomic_DNA"/>
</dbReference>
<evidence type="ECO:0000313" key="1">
    <source>
        <dbReference type="EMBL" id="EGU47080.1"/>
    </source>
</evidence>
<keyword evidence="2" id="KW-1185">Reference proteome</keyword>
<accession>A0ABN0D947</accession>
<gene>
    <name evidence="1" type="ORF">VITU9109_16598</name>
</gene>
<dbReference type="Proteomes" id="UP000003836">
    <property type="component" value="Unassembled WGS sequence"/>
</dbReference>
<proteinExistence type="predicted"/>
<evidence type="ECO:0000313" key="2">
    <source>
        <dbReference type="Proteomes" id="UP000003836"/>
    </source>
</evidence>
<name>A0ABN0D947_9VIBR</name>
<comment type="caution">
    <text evidence="1">The sequence shown here is derived from an EMBL/GenBank/DDBJ whole genome shotgun (WGS) entry which is preliminary data.</text>
</comment>
<protein>
    <submittedName>
        <fullName evidence="1">Uncharacterized protein</fullName>
    </submittedName>
</protein>
<organism evidence="1 2">
    <name type="scientific">Vibrio tubiashii ATCC 19109</name>
    <dbReference type="NCBI Taxonomy" id="1051646"/>
    <lineage>
        <taxon>Bacteria</taxon>
        <taxon>Pseudomonadati</taxon>
        <taxon>Pseudomonadota</taxon>
        <taxon>Gammaproteobacteria</taxon>
        <taxon>Vibrionales</taxon>
        <taxon>Vibrionaceae</taxon>
        <taxon>Vibrio</taxon>
        <taxon>Vibrio oreintalis group</taxon>
    </lineage>
</organism>
<sequence length="34" mass="3708">MKSTIGPILPLFTCIGQAGESEIYNVKGNDYQGY</sequence>